<reference evidence="5 6" key="1">
    <citation type="submission" date="2021-01" db="EMBL/GenBank/DDBJ databases">
        <title>Draft genomes of Rhodovulum sulfidophilum.</title>
        <authorList>
            <person name="Guzman M.S."/>
        </authorList>
    </citation>
    <scope>NUCLEOTIDE SEQUENCE [LARGE SCALE GENOMIC DNA]</scope>
    <source>
        <strain evidence="5 6">AB35</strain>
    </source>
</reference>
<feature type="domain" description="EAL" evidence="3">
    <location>
        <begin position="511"/>
        <end position="768"/>
    </location>
</feature>
<evidence type="ECO:0000313" key="6">
    <source>
        <dbReference type="Proteomes" id="UP000604473"/>
    </source>
</evidence>
<dbReference type="PANTHER" id="PTHR44757:SF2">
    <property type="entry name" value="BIOFILM ARCHITECTURE MAINTENANCE PROTEIN MBAA"/>
    <property type="match status" value="1"/>
</dbReference>
<keyword evidence="6" id="KW-1185">Reference proteome</keyword>
<proteinExistence type="predicted"/>
<feature type="domain" description="GGDEF" evidence="4">
    <location>
        <begin position="370"/>
        <end position="502"/>
    </location>
</feature>
<dbReference type="PANTHER" id="PTHR44757">
    <property type="entry name" value="DIGUANYLATE CYCLASE DGCP"/>
    <property type="match status" value="1"/>
</dbReference>
<feature type="region of interest" description="Disordered" evidence="1">
    <location>
        <begin position="1"/>
        <end position="29"/>
    </location>
</feature>
<dbReference type="InterPro" id="IPR043128">
    <property type="entry name" value="Rev_trsase/Diguanyl_cyclase"/>
</dbReference>
<evidence type="ECO:0000259" key="4">
    <source>
        <dbReference type="PROSITE" id="PS50887"/>
    </source>
</evidence>
<organism evidence="5 6">
    <name type="scientific">Rhodovulum sulfidophilum</name>
    <name type="common">Rhodobacter sulfidophilus</name>
    <dbReference type="NCBI Taxonomy" id="35806"/>
    <lineage>
        <taxon>Bacteria</taxon>
        <taxon>Pseudomonadati</taxon>
        <taxon>Pseudomonadota</taxon>
        <taxon>Alphaproteobacteria</taxon>
        <taxon>Rhodobacterales</taxon>
        <taxon>Paracoccaceae</taxon>
        <taxon>Rhodovulum</taxon>
    </lineage>
</organism>
<dbReference type="Gene3D" id="3.30.450.20">
    <property type="entry name" value="PAS domain"/>
    <property type="match status" value="2"/>
</dbReference>
<dbReference type="Pfam" id="PF00563">
    <property type="entry name" value="EAL"/>
    <property type="match status" value="1"/>
</dbReference>
<dbReference type="InterPro" id="IPR052155">
    <property type="entry name" value="Biofilm_reg_signaling"/>
</dbReference>
<dbReference type="CDD" id="cd01949">
    <property type="entry name" value="GGDEF"/>
    <property type="match status" value="1"/>
</dbReference>
<dbReference type="SMART" id="SM00267">
    <property type="entry name" value="GGDEF"/>
    <property type="match status" value="1"/>
</dbReference>
<feature type="compositionally biased region" description="Polar residues" evidence="1">
    <location>
        <begin position="20"/>
        <end position="29"/>
    </location>
</feature>
<accession>A0ABS1RTA3</accession>
<dbReference type="InterPro" id="IPR001633">
    <property type="entry name" value="EAL_dom"/>
</dbReference>
<name>A0ABS1RTA3_RHOSU</name>
<dbReference type="Gene3D" id="3.30.70.270">
    <property type="match status" value="1"/>
</dbReference>
<gene>
    <name evidence="5" type="ORF">JMM60_10735</name>
</gene>
<dbReference type="NCBIfam" id="TIGR00254">
    <property type="entry name" value="GGDEF"/>
    <property type="match status" value="1"/>
</dbReference>
<dbReference type="Gene3D" id="3.20.20.450">
    <property type="entry name" value="EAL domain"/>
    <property type="match status" value="1"/>
</dbReference>
<dbReference type="RefSeq" id="WP_202249243.1">
    <property type="nucleotide sequence ID" value="NZ_JAESJJ010000012.1"/>
</dbReference>
<dbReference type="PROSITE" id="PS50883">
    <property type="entry name" value="EAL"/>
    <property type="match status" value="1"/>
</dbReference>
<dbReference type="PROSITE" id="PS50112">
    <property type="entry name" value="PAS"/>
    <property type="match status" value="1"/>
</dbReference>
<dbReference type="Pfam" id="PF08448">
    <property type="entry name" value="PAS_4"/>
    <property type="match status" value="2"/>
</dbReference>
<evidence type="ECO:0000313" key="5">
    <source>
        <dbReference type="EMBL" id="MBL3609266.1"/>
    </source>
</evidence>
<comment type="caution">
    <text evidence="5">The sequence shown here is derived from an EMBL/GenBank/DDBJ whole genome shotgun (WGS) entry which is preliminary data.</text>
</comment>
<dbReference type="Pfam" id="PF00990">
    <property type="entry name" value="GGDEF"/>
    <property type="match status" value="1"/>
</dbReference>
<dbReference type="InterPro" id="IPR013656">
    <property type="entry name" value="PAS_4"/>
</dbReference>
<dbReference type="InterPro" id="IPR035965">
    <property type="entry name" value="PAS-like_dom_sf"/>
</dbReference>
<dbReference type="Proteomes" id="UP000604473">
    <property type="component" value="Unassembled WGS sequence"/>
</dbReference>
<evidence type="ECO:0000259" key="2">
    <source>
        <dbReference type="PROSITE" id="PS50112"/>
    </source>
</evidence>
<dbReference type="EMBL" id="JAESJJ010000012">
    <property type="protein sequence ID" value="MBL3609266.1"/>
    <property type="molecule type" value="Genomic_DNA"/>
</dbReference>
<dbReference type="InterPro" id="IPR000160">
    <property type="entry name" value="GGDEF_dom"/>
</dbReference>
<dbReference type="InterPro" id="IPR029787">
    <property type="entry name" value="Nucleotide_cyclase"/>
</dbReference>
<dbReference type="SUPFAM" id="SSF141868">
    <property type="entry name" value="EAL domain-like"/>
    <property type="match status" value="1"/>
</dbReference>
<dbReference type="SUPFAM" id="SSF55073">
    <property type="entry name" value="Nucleotide cyclase"/>
    <property type="match status" value="1"/>
</dbReference>
<feature type="domain" description="PAS" evidence="2">
    <location>
        <begin position="83"/>
        <end position="147"/>
    </location>
</feature>
<dbReference type="InterPro" id="IPR000014">
    <property type="entry name" value="PAS"/>
</dbReference>
<dbReference type="CDD" id="cd01948">
    <property type="entry name" value="EAL"/>
    <property type="match status" value="1"/>
</dbReference>
<evidence type="ECO:0000259" key="3">
    <source>
        <dbReference type="PROSITE" id="PS50883"/>
    </source>
</evidence>
<protein>
    <submittedName>
        <fullName evidence="5">EAL domain-containing protein</fullName>
    </submittedName>
</protein>
<dbReference type="SUPFAM" id="SSF55785">
    <property type="entry name" value="PYP-like sensor domain (PAS domain)"/>
    <property type="match status" value="2"/>
</dbReference>
<sequence length="768" mass="84201">MGRHDAPAPLPAAEDGRTSDIGQASPRPSGQSFELEIQAFTRQLAACGPDTSATRSDRLDLIQVELDLQNRELLEAHAASERERRKYLTLFERLPLPAVVLDRGGVVREANEAAAAVFGFATTDRLCNRSVYRMLDETARSRLHAYLAAPPSGTEEGPATAIPVHVGRPRDGGYLSYDAHLARLPACSEEDGRVHMLLVDRHSDDRQEHERHCHQMLSESTSTLIHAFDLTGNLIFANRAASAYLDGAETLSVEQRCAFDGLLGSRALDIEVLIAGKPTSNQGRHATAPDDRRSFLIQKFPLRDDSGKIVAVGGTSTDVSTLMAGHSDLHAAFSLANDLANRDPLTGLANRPGFLERLRDALSRLDPMGKGLALGFLDIDAFKDINDGMSHEIGDAILSAFARRLEDIMGERACLGRFGGDEFLFFIADSTPEEAERLLQRTLGDIRSPYEVAGTRVLLTCSAGLSHYPRDAERAEDLLRAADMALYSAKSNGRDRISHFKESLRFTSERRLRVFSALRKALCEDSFRLVFQPKFDISDRHRIIGAEALLRWRDPQLGDISPAEFVPLAEANGLYNALDLRVLKLFARQQGDWVRRGLRVPVSVNISARSLQGTELVPSVLALLDYHEIPPELLLLEITETGLMNCTGEATRNLADLADAGVRISIDDFGTGYSSLAYLQKLRPSELKIDRSFIAHLDARDGNGDGASERIVRAMLALAESLQLSTVAEGIETEEQLAWLVENGCEFGQGFLVSPGLEIAAFETLIGA</sequence>
<dbReference type="InterPro" id="IPR035919">
    <property type="entry name" value="EAL_sf"/>
</dbReference>
<dbReference type="PROSITE" id="PS50887">
    <property type="entry name" value="GGDEF"/>
    <property type="match status" value="1"/>
</dbReference>
<evidence type="ECO:0000256" key="1">
    <source>
        <dbReference type="SAM" id="MobiDB-lite"/>
    </source>
</evidence>
<dbReference type="SMART" id="SM00052">
    <property type="entry name" value="EAL"/>
    <property type="match status" value="1"/>
</dbReference>